<dbReference type="Proteomes" id="UP001209570">
    <property type="component" value="Unassembled WGS sequence"/>
</dbReference>
<dbReference type="GO" id="GO:0006274">
    <property type="term" value="P:DNA replication termination"/>
    <property type="evidence" value="ECO:0007669"/>
    <property type="project" value="TreeGrafter"/>
</dbReference>
<feature type="compositionally biased region" description="Polar residues" evidence="2">
    <location>
        <begin position="228"/>
        <end position="237"/>
    </location>
</feature>
<evidence type="ECO:0000313" key="3">
    <source>
        <dbReference type="EMBL" id="KAJ0408529.1"/>
    </source>
</evidence>
<sequence>MGNDGGVIAVKRKFMRHANQKAKHEKLDQDTLRAERAQTCAISGELLKEPIVACELGNLYNKEALLEHLLASTMPEKFQHVTSLRDVVNCKFSWPNNEKKSSSFADQAPICPVTMLEFNGKQPFVVAWSCGCVVSDRATKQVQSTECLACGASIEKGKLIALLLPEEEYDTMQRALLARKAEEKRLKKESKKSKKRSMDETNDQDASSRRDKEKELKRKKAKPSKPETSTAPSSVSTIAHEAAIAIEEAKQKNKVFASLFSKDKKEEKKSAGDLLMAVGGLRYTLS</sequence>
<keyword evidence="4" id="KW-1185">Reference proteome</keyword>
<dbReference type="PANTHER" id="PTHR12775">
    <property type="entry name" value="PROTEIN C20ORF43 HOMOLOG"/>
    <property type="match status" value="1"/>
</dbReference>
<organism evidence="3 4">
    <name type="scientific">Pythium insidiosum</name>
    <name type="common">Pythiosis disease agent</name>
    <dbReference type="NCBI Taxonomy" id="114742"/>
    <lineage>
        <taxon>Eukaryota</taxon>
        <taxon>Sar</taxon>
        <taxon>Stramenopiles</taxon>
        <taxon>Oomycota</taxon>
        <taxon>Peronosporomycetes</taxon>
        <taxon>Pythiales</taxon>
        <taxon>Pythiaceae</taxon>
        <taxon>Pythium</taxon>
    </lineage>
</organism>
<comment type="caution">
    <text evidence="3">The sequence shown here is derived from an EMBL/GenBank/DDBJ whole genome shotgun (WGS) entry which is preliminary data.</text>
</comment>
<evidence type="ECO:0000256" key="2">
    <source>
        <dbReference type="SAM" id="MobiDB-lite"/>
    </source>
</evidence>
<evidence type="ECO:0008006" key="5">
    <source>
        <dbReference type="Google" id="ProtNLM"/>
    </source>
</evidence>
<dbReference type="CDD" id="cd16653">
    <property type="entry name" value="RING-like_Rtf2"/>
    <property type="match status" value="1"/>
</dbReference>
<evidence type="ECO:0000313" key="4">
    <source>
        <dbReference type="Proteomes" id="UP001209570"/>
    </source>
</evidence>
<dbReference type="GO" id="GO:0005634">
    <property type="term" value="C:nucleus"/>
    <property type="evidence" value="ECO:0007669"/>
    <property type="project" value="TreeGrafter"/>
</dbReference>
<evidence type="ECO:0000256" key="1">
    <source>
        <dbReference type="ARBA" id="ARBA00009885"/>
    </source>
</evidence>
<proteinExistence type="inferred from homology"/>
<dbReference type="Pfam" id="PF04641">
    <property type="entry name" value="Rtf2"/>
    <property type="match status" value="1"/>
</dbReference>
<feature type="compositionally biased region" description="Basic and acidic residues" evidence="2">
    <location>
        <begin position="206"/>
        <end position="216"/>
    </location>
</feature>
<dbReference type="InterPro" id="IPR006735">
    <property type="entry name" value="Rtf2"/>
</dbReference>
<protein>
    <recommendedName>
        <fullName evidence="5">Replication termination factor 2</fullName>
    </recommendedName>
</protein>
<feature type="region of interest" description="Disordered" evidence="2">
    <location>
        <begin position="182"/>
        <end position="237"/>
    </location>
</feature>
<dbReference type="InterPro" id="IPR027799">
    <property type="entry name" value="Rtf2_RING-finger"/>
</dbReference>
<comment type="similarity">
    <text evidence="1">Belongs to the rtf2 family.</text>
</comment>
<gene>
    <name evidence="3" type="ORF">P43SY_006459</name>
</gene>
<accession>A0AAD5QCE6</accession>
<dbReference type="PANTHER" id="PTHR12775:SF0">
    <property type="entry name" value="REPLICATION TERMINATION FACTOR 2"/>
    <property type="match status" value="1"/>
</dbReference>
<dbReference type="AlphaFoldDB" id="A0AAD5QCE6"/>
<reference evidence="3" key="1">
    <citation type="submission" date="2021-12" db="EMBL/GenBank/DDBJ databases">
        <title>Prjna785345.</title>
        <authorList>
            <person name="Rujirawat T."/>
            <person name="Krajaejun T."/>
        </authorList>
    </citation>
    <scope>NUCLEOTIDE SEQUENCE</scope>
    <source>
        <strain evidence="3">Pi057C3</strain>
    </source>
</reference>
<name>A0AAD5QCE6_PYTIN</name>
<dbReference type="EMBL" id="JAKCXM010000011">
    <property type="protein sequence ID" value="KAJ0408529.1"/>
    <property type="molecule type" value="Genomic_DNA"/>
</dbReference>